<feature type="non-terminal residue" evidence="2">
    <location>
        <position position="117"/>
    </location>
</feature>
<organism evidence="2">
    <name type="scientific">Lygus hesperus</name>
    <name type="common">Western plant bug</name>
    <dbReference type="NCBI Taxonomy" id="30085"/>
    <lineage>
        <taxon>Eukaryota</taxon>
        <taxon>Metazoa</taxon>
        <taxon>Ecdysozoa</taxon>
        <taxon>Arthropoda</taxon>
        <taxon>Hexapoda</taxon>
        <taxon>Insecta</taxon>
        <taxon>Pterygota</taxon>
        <taxon>Neoptera</taxon>
        <taxon>Paraneoptera</taxon>
        <taxon>Hemiptera</taxon>
        <taxon>Heteroptera</taxon>
        <taxon>Panheteroptera</taxon>
        <taxon>Cimicomorpha</taxon>
        <taxon>Miridae</taxon>
        <taxon>Mirini</taxon>
        <taxon>Lygus</taxon>
    </lineage>
</organism>
<reference evidence="2" key="2">
    <citation type="submission" date="2014-07" db="EMBL/GenBank/DDBJ databases">
        <authorList>
            <person name="Hull J."/>
        </authorList>
    </citation>
    <scope>NUCLEOTIDE SEQUENCE</scope>
</reference>
<sequence>TTQEAGDYSEVEQANPECHTATKPTQPPTPLVYPTLQRGWEDGFPNDAAAAAENVPATQHKLPRQSRKDAVLTGQQRPGVSVAGSLLLRVTRQHHWLRRWRCHCTHWRTAGVGGSAA</sequence>
<evidence type="ECO:0000313" key="2">
    <source>
        <dbReference type="EMBL" id="JAG25490.1"/>
    </source>
</evidence>
<dbReference type="EMBL" id="GBHO01018114">
    <property type="protein sequence ID" value="JAG25490.1"/>
    <property type="molecule type" value="Transcribed_RNA"/>
</dbReference>
<proteinExistence type="predicted"/>
<protein>
    <submittedName>
        <fullName evidence="2">Neuropilin and tolloid-like protein 1</fullName>
    </submittedName>
</protein>
<reference evidence="2" key="1">
    <citation type="journal article" date="2014" name="PLoS ONE">
        <title>Transcriptome-Based Identification of ABC Transporters in the Western Tarnished Plant Bug Lygus hesperus.</title>
        <authorList>
            <person name="Hull J.J."/>
            <person name="Chaney K."/>
            <person name="Geib S.M."/>
            <person name="Fabrick J.A."/>
            <person name="Brent C.S."/>
            <person name="Walsh D."/>
            <person name="Lavine L.C."/>
        </authorList>
    </citation>
    <scope>NUCLEOTIDE SEQUENCE</scope>
</reference>
<evidence type="ECO:0000256" key="1">
    <source>
        <dbReference type="SAM" id="MobiDB-lite"/>
    </source>
</evidence>
<feature type="region of interest" description="Disordered" evidence="1">
    <location>
        <begin position="1"/>
        <end position="31"/>
    </location>
</feature>
<feature type="region of interest" description="Disordered" evidence="1">
    <location>
        <begin position="54"/>
        <end position="78"/>
    </location>
</feature>
<accession>A0A0A9Y7G4</accession>
<dbReference type="AlphaFoldDB" id="A0A0A9Y7G4"/>
<gene>
    <name evidence="2" type="primary">Neto1</name>
    <name evidence="2" type="ORF">CM83_9708</name>
</gene>
<feature type="non-terminal residue" evidence="2">
    <location>
        <position position="1"/>
    </location>
</feature>
<name>A0A0A9Y7G4_LYGHE</name>